<dbReference type="AlphaFoldDB" id="A0AAU8P264"/>
<gene>
    <name evidence="1" type="ordered locus">ETAE_1063</name>
</gene>
<accession>A0AAU8P264</accession>
<dbReference type="EMBL" id="CP001135">
    <property type="protein sequence ID" value="ACY83908.1"/>
    <property type="molecule type" value="Genomic_DNA"/>
</dbReference>
<sequence length="39" mass="4431">MRCLYGYILIIIGSMVKIQSSSVYVKIGYFDKNNAAAYH</sequence>
<organism evidence="1 2">
    <name type="scientific">Edwardsiella piscicida</name>
    <dbReference type="NCBI Taxonomy" id="1263550"/>
    <lineage>
        <taxon>Bacteria</taxon>
        <taxon>Pseudomonadati</taxon>
        <taxon>Pseudomonadota</taxon>
        <taxon>Gammaproteobacteria</taxon>
        <taxon>Enterobacterales</taxon>
        <taxon>Hafniaceae</taxon>
        <taxon>Edwardsiella</taxon>
    </lineage>
</organism>
<protein>
    <submittedName>
        <fullName evidence="1">Uncharacterized protein</fullName>
    </submittedName>
</protein>
<evidence type="ECO:0000313" key="1">
    <source>
        <dbReference type="EMBL" id="ACY83908.1"/>
    </source>
</evidence>
<keyword evidence="2" id="KW-1185">Reference proteome</keyword>
<proteinExistence type="predicted"/>
<dbReference type="Proteomes" id="UP000002634">
    <property type="component" value="Chromosome"/>
</dbReference>
<name>A0AAU8P264_EDWPI</name>
<dbReference type="KEGG" id="etr:ETAE_1063"/>
<reference evidence="1 2" key="1">
    <citation type="journal article" date="2009" name="PLoS ONE">
        <title>Genome sequence of the versatile fish pathogen Edwardsiella tarda provides insights into its adaptation to broad host ranges and intracellular niches.</title>
        <authorList>
            <person name="Wang Q."/>
            <person name="Yang M."/>
            <person name="Xiao J."/>
            <person name="Wu H."/>
            <person name="Wang X."/>
            <person name="Lv Y."/>
            <person name="Xu L."/>
            <person name="Zheng H."/>
            <person name="Wang S."/>
            <person name="Zhao G."/>
            <person name="Liu Q."/>
            <person name="Zhang Y."/>
        </authorList>
    </citation>
    <scope>NUCLEOTIDE SEQUENCE [LARGE SCALE GENOMIC DNA]</scope>
    <source>
        <strain evidence="2">EIB202 / CCTCC M208068</strain>
    </source>
</reference>
<evidence type="ECO:0000313" key="2">
    <source>
        <dbReference type="Proteomes" id="UP000002634"/>
    </source>
</evidence>